<reference evidence="1 2" key="1">
    <citation type="submission" date="2019-04" db="EMBL/GenBank/DDBJ databases">
        <title>Draft Whole-Genome sequence of the purple photosynthetic bacterium Rhodobacter capsulatus SP108 with an indigenous class A beta-lactamase.</title>
        <authorList>
            <person name="Robertson S."/>
            <person name="Meyer T.E."/>
            <person name="Kyndt J.A."/>
        </authorList>
    </citation>
    <scope>NUCLEOTIDE SEQUENCE [LARGE SCALE GENOMIC DNA]</scope>
    <source>
        <strain evidence="1 2">SP108</strain>
    </source>
</reference>
<protein>
    <submittedName>
        <fullName evidence="1">Uncharacterized protein</fullName>
    </submittedName>
</protein>
<evidence type="ECO:0000313" key="1">
    <source>
        <dbReference type="EMBL" id="TKD17917.1"/>
    </source>
</evidence>
<dbReference type="RefSeq" id="WP_136907045.1">
    <property type="nucleotide sequence ID" value="NZ_SWJZ01000050.1"/>
</dbReference>
<dbReference type="OrthoDB" id="8527522at2"/>
<sequence length="169" mass="19271">MSEQSSYFADIIGFGESVDIMPLVREALAKCELRHDFSAQEVAELVEVAARGKRIPAATLDRIEGQMLWVLTRYVIFRVQSEYRIAQIREVMSDGIRTHVTLQSLGPDPLCDGALKLFGRWLGADELLPFPLDGCKCDRCGCYYRTFSRREALREHPDWPNARSLLQSF</sequence>
<name>A0A4U1JPH6_RHOCA</name>
<dbReference type="AlphaFoldDB" id="A0A4U1JPH6"/>
<comment type="caution">
    <text evidence="1">The sequence shown here is derived from an EMBL/GenBank/DDBJ whole genome shotgun (WGS) entry which is preliminary data.</text>
</comment>
<dbReference type="Proteomes" id="UP000310597">
    <property type="component" value="Unassembled WGS sequence"/>
</dbReference>
<accession>A0A4U1JPH6</accession>
<proteinExistence type="predicted"/>
<organism evidence="1 2">
    <name type="scientific">Rhodobacter capsulatus</name>
    <name type="common">Rhodopseudomonas capsulata</name>
    <dbReference type="NCBI Taxonomy" id="1061"/>
    <lineage>
        <taxon>Bacteria</taxon>
        <taxon>Pseudomonadati</taxon>
        <taxon>Pseudomonadota</taxon>
        <taxon>Alphaproteobacteria</taxon>
        <taxon>Rhodobacterales</taxon>
        <taxon>Rhodobacter group</taxon>
        <taxon>Rhodobacter</taxon>
    </lineage>
</organism>
<gene>
    <name evidence="1" type="ORF">FBT96_12290</name>
</gene>
<dbReference type="EMBL" id="SWJZ01000050">
    <property type="protein sequence ID" value="TKD17917.1"/>
    <property type="molecule type" value="Genomic_DNA"/>
</dbReference>
<evidence type="ECO:0000313" key="2">
    <source>
        <dbReference type="Proteomes" id="UP000310597"/>
    </source>
</evidence>